<sequence>MISKSGLFPALRSSADLAKTVSDSTSEWSMWLKQTPESAQAIKEYGLTESGVTGVAWAMAGARGDIKQCLKTDTTTARSNGEP</sequence>
<reference evidence="2" key="1">
    <citation type="journal article" date="2019" name="Int. J. Syst. Evol. Microbiol.">
        <title>The Global Catalogue of Microorganisms (GCM) 10K type strain sequencing project: providing services to taxonomists for standard genome sequencing and annotation.</title>
        <authorList>
            <consortium name="The Broad Institute Genomics Platform"/>
            <consortium name="The Broad Institute Genome Sequencing Center for Infectious Disease"/>
            <person name="Wu L."/>
            <person name="Ma J."/>
        </authorList>
    </citation>
    <scope>NUCLEOTIDE SEQUENCE [LARGE SCALE GENOMIC DNA]</scope>
    <source>
        <strain evidence="2">CCUG 54520</strain>
    </source>
</reference>
<evidence type="ECO:0000313" key="2">
    <source>
        <dbReference type="Proteomes" id="UP001595914"/>
    </source>
</evidence>
<evidence type="ECO:0000313" key="1">
    <source>
        <dbReference type="EMBL" id="MFC4604401.1"/>
    </source>
</evidence>
<proteinExistence type="predicted"/>
<dbReference type="RefSeq" id="WP_378417182.1">
    <property type="nucleotide sequence ID" value="NZ_JBHSFO010000005.1"/>
</dbReference>
<comment type="caution">
    <text evidence="1">The sequence shown here is derived from an EMBL/GenBank/DDBJ whole genome shotgun (WGS) entry which is preliminary data.</text>
</comment>
<accession>A0ABV9FQT3</accession>
<keyword evidence="2" id="KW-1185">Reference proteome</keyword>
<gene>
    <name evidence="1" type="ORF">ACFO6S_11960</name>
</gene>
<dbReference type="EMBL" id="JBHSFO010000005">
    <property type="protein sequence ID" value="MFC4604401.1"/>
    <property type="molecule type" value="Genomic_DNA"/>
</dbReference>
<organism evidence="1 2">
    <name type="scientific">Rhodococcus kronopolitis</name>
    <dbReference type="NCBI Taxonomy" id="1460226"/>
    <lineage>
        <taxon>Bacteria</taxon>
        <taxon>Bacillati</taxon>
        <taxon>Actinomycetota</taxon>
        <taxon>Actinomycetes</taxon>
        <taxon>Mycobacteriales</taxon>
        <taxon>Nocardiaceae</taxon>
        <taxon>Rhodococcus</taxon>
    </lineage>
</organism>
<name>A0ABV9FQT3_9NOCA</name>
<protein>
    <submittedName>
        <fullName evidence="1">Uncharacterized protein</fullName>
    </submittedName>
</protein>
<dbReference type="Proteomes" id="UP001595914">
    <property type="component" value="Unassembled WGS sequence"/>
</dbReference>